<dbReference type="AlphaFoldDB" id="A0A8S3ARD2"/>
<feature type="non-terminal residue" evidence="1">
    <location>
        <position position="1"/>
    </location>
</feature>
<dbReference type="EMBL" id="CAJOBH010271263">
    <property type="protein sequence ID" value="CAF5164995.1"/>
    <property type="molecule type" value="Genomic_DNA"/>
</dbReference>
<comment type="caution">
    <text evidence="1">The sequence shown here is derived from an EMBL/GenBank/DDBJ whole genome shotgun (WGS) entry which is preliminary data.</text>
</comment>
<dbReference type="EMBL" id="CAJOBJ010378843">
    <property type="protein sequence ID" value="CAF5226631.1"/>
    <property type="molecule type" value="Genomic_DNA"/>
</dbReference>
<dbReference type="Proteomes" id="UP000676336">
    <property type="component" value="Unassembled WGS sequence"/>
</dbReference>
<evidence type="ECO:0000313" key="2">
    <source>
        <dbReference type="EMBL" id="CAF5164995.1"/>
    </source>
</evidence>
<evidence type="ECO:0000313" key="3">
    <source>
        <dbReference type="EMBL" id="CAF5226631.1"/>
    </source>
</evidence>
<evidence type="ECO:0000313" key="4">
    <source>
        <dbReference type="Proteomes" id="UP000676336"/>
    </source>
</evidence>
<dbReference type="EMBL" id="CAJOBI010136573">
    <property type="protein sequence ID" value="CAF4748388.1"/>
    <property type="molecule type" value="Genomic_DNA"/>
</dbReference>
<accession>A0A8S3ARD2</accession>
<organism evidence="1 4">
    <name type="scientific">Rotaria magnacalcarata</name>
    <dbReference type="NCBI Taxonomy" id="392030"/>
    <lineage>
        <taxon>Eukaryota</taxon>
        <taxon>Metazoa</taxon>
        <taxon>Spiralia</taxon>
        <taxon>Gnathifera</taxon>
        <taxon>Rotifera</taxon>
        <taxon>Eurotatoria</taxon>
        <taxon>Bdelloidea</taxon>
        <taxon>Philodinida</taxon>
        <taxon>Philodinidae</taxon>
        <taxon>Rotaria</taxon>
    </lineage>
</organism>
<name>A0A8S3ARD2_9BILA</name>
<gene>
    <name evidence="2" type="ORF">BYL167_LOCUS75662</name>
    <name evidence="3" type="ORF">GIL414_LOCUS87221</name>
    <name evidence="1" type="ORF">SMN809_LOCUS45017</name>
</gene>
<protein>
    <submittedName>
        <fullName evidence="1">Uncharacterized protein</fullName>
    </submittedName>
</protein>
<reference evidence="1" key="1">
    <citation type="submission" date="2021-02" db="EMBL/GenBank/DDBJ databases">
        <authorList>
            <person name="Nowell W R."/>
        </authorList>
    </citation>
    <scope>NUCLEOTIDE SEQUENCE</scope>
</reference>
<sequence length="29" mass="3336">LQHLETRFIFVGGINPLIAGQFRVPQREV</sequence>
<proteinExistence type="predicted"/>
<dbReference type="Proteomes" id="UP000681967">
    <property type="component" value="Unassembled WGS sequence"/>
</dbReference>
<evidence type="ECO:0000313" key="1">
    <source>
        <dbReference type="EMBL" id="CAF4748388.1"/>
    </source>
</evidence>
<dbReference type="Proteomes" id="UP000681720">
    <property type="component" value="Unassembled WGS sequence"/>
</dbReference>